<evidence type="ECO:0000313" key="8">
    <source>
        <dbReference type="EMBL" id="CAB3382116.1"/>
    </source>
</evidence>
<dbReference type="OrthoDB" id="206130at2759"/>
<dbReference type="SMART" id="SM00033">
    <property type="entry name" value="CH"/>
    <property type="match status" value="1"/>
</dbReference>
<feature type="compositionally biased region" description="Low complexity" evidence="5">
    <location>
        <begin position="507"/>
        <end position="526"/>
    </location>
</feature>
<dbReference type="PANTHER" id="PTHR46756">
    <property type="entry name" value="TRANSGELIN"/>
    <property type="match status" value="1"/>
</dbReference>
<organism evidence="8 9">
    <name type="scientific">Cloeon dipterum</name>
    <dbReference type="NCBI Taxonomy" id="197152"/>
    <lineage>
        <taxon>Eukaryota</taxon>
        <taxon>Metazoa</taxon>
        <taxon>Ecdysozoa</taxon>
        <taxon>Arthropoda</taxon>
        <taxon>Hexapoda</taxon>
        <taxon>Insecta</taxon>
        <taxon>Pterygota</taxon>
        <taxon>Palaeoptera</taxon>
        <taxon>Ephemeroptera</taxon>
        <taxon>Pisciforma</taxon>
        <taxon>Baetidae</taxon>
        <taxon>Cloeon</taxon>
    </lineage>
</organism>
<dbReference type="GO" id="GO:0051764">
    <property type="term" value="P:actin crosslink formation"/>
    <property type="evidence" value="ECO:0007669"/>
    <property type="project" value="TreeGrafter"/>
</dbReference>
<dbReference type="GO" id="GO:0008093">
    <property type="term" value="F:cytoskeletal anchor activity"/>
    <property type="evidence" value="ECO:0007669"/>
    <property type="project" value="TreeGrafter"/>
</dbReference>
<keyword evidence="9" id="KW-1185">Reference proteome</keyword>
<feature type="region of interest" description="Disordered" evidence="5">
    <location>
        <begin position="40"/>
        <end position="107"/>
    </location>
</feature>
<dbReference type="Proteomes" id="UP000494165">
    <property type="component" value="Unassembled WGS sequence"/>
</dbReference>
<feature type="compositionally biased region" description="Polar residues" evidence="5">
    <location>
        <begin position="528"/>
        <end position="540"/>
    </location>
</feature>
<evidence type="ECO:0000259" key="7">
    <source>
        <dbReference type="PROSITE" id="PS51460"/>
    </source>
</evidence>
<evidence type="ECO:0000256" key="5">
    <source>
        <dbReference type="SAM" id="MobiDB-lite"/>
    </source>
</evidence>
<keyword evidence="2" id="KW-0963">Cytoplasm</keyword>
<dbReference type="InterPro" id="IPR036534">
    <property type="entry name" value="GAR_dom_sf"/>
</dbReference>
<feature type="compositionally biased region" description="Low complexity" evidence="5">
    <location>
        <begin position="78"/>
        <end position="94"/>
    </location>
</feature>
<comment type="similarity">
    <text evidence="4">Belongs to the GAS2 family.</text>
</comment>
<evidence type="ECO:0000256" key="1">
    <source>
        <dbReference type="ARBA" id="ARBA00004245"/>
    </source>
</evidence>
<evidence type="ECO:0008006" key="10">
    <source>
        <dbReference type="Google" id="ProtNLM"/>
    </source>
</evidence>
<feature type="compositionally biased region" description="Low complexity" evidence="5">
    <location>
        <begin position="336"/>
        <end position="347"/>
    </location>
</feature>
<sequence>MACFTQYRSSSICGCSKTCSVCKMMSSTLCRGLQTQPVSPSRPRDIWSPARRSYSGISSPVSATPAASGDGGRTFFTATARRSFSPPRRPQSAPGAREQRLSAPAAPQIETEEEYVEFYQKRILTAQQKQLLPLQEDLADWLNKLLDTSAITALNFMEALDDGLVVCRLAKTIQEQAQLAVEEGRAKGPVPKLGGRIWQKAARRSFFSRDNSENFIKFCRQLGVHENLIFESDDLVMHAAPRNVVLCLLEVSRLASSRFGVEPSGLVQFEREIAECSSPFNTSRMSPAPGTALSDSGLSAASLFSWRPPSPTPPLHEEDSDLKIGLKNSSSVMSLGSPNSSGRWSRPGSGGEEDDEPDAWRATLPVLEDSAEPDVSPAVVRAGSRTRIPSLRKPRSRTPSEDRATASSKGITELDRKVEQAATEARRQCRCEDEAGAPPDADGKSPKCADKLKVRRLGGGKYNIAGRNVFVRLLKGRHMMVRVGGGWDTLEHFLQRHDPCQVRVLGRGDSSAGNSRSNSRSSGINRLGLSNSSRHSTPASPSEGFLHIRAKYRSPPPARS</sequence>
<reference evidence="8 9" key="1">
    <citation type="submission" date="2020-04" db="EMBL/GenBank/DDBJ databases">
        <authorList>
            <person name="Alioto T."/>
            <person name="Alioto T."/>
            <person name="Gomez Garrido J."/>
        </authorList>
    </citation>
    <scope>NUCLEOTIDE SEQUENCE [LARGE SCALE GENOMIC DNA]</scope>
</reference>
<evidence type="ECO:0000259" key="6">
    <source>
        <dbReference type="PROSITE" id="PS50021"/>
    </source>
</evidence>
<dbReference type="InterPro" id="IPR036872">
    <property type="entry name" value="CH_dom_sf"/>
</dbReference>
<feature type="domain" description="GAR" evidence="7">
    <location>
        <begin position="405"/>
        <end position="501"/>
    </location>
</feature>
<dbReference type="PANTHER" id="PTHR46756:SF13">
    <property type="entry name" value="GROWTH ARREST-SPECIFIC PROTEIN 2"/>
    <property type="match status" value="1"/>
</dbReference>
<dbReference type="Gene3D" id="1.10.418.10">
    <property type="entry name" value="Calponin-like domain"/>
    <property type="match status" value="1"/>
</dbReference>
<dbReference type="GO" id="GO:0051015">
    <property type="term" value="F:actin filament binding"/>
    <property type="evidence" value="ECO:0007669"/>
    <property type="project" value="TreeGrafter"/>
</dbReference>
<proteinExistence type="inferred from homology"/>
<feature type="domain" description="Calponin-homology (CH)" evidence="6">
    <location>
        <begin position="132"/>
        <end position="255"/>
    </location>
</feature>
<feature type="region of interest" description="Disordered" evidence="5">
    <location>
        <begin position="329"/>
        <end position="413"/>
    </location>
</feature>
<dbReference type="AlphaFoldDB" id="A0A8S1DNH5"/>
<dbReference type="InterPro" id="IPR003108">
    <property type="entry name" value="GAR_dom"/>
</dbReference>
<evidence type="ECO:0000313" key="9">
    <source>
        <dbReference type="Proteomes" id="UP000494165"/>
    </source>
</evidence>
<name>A0A8S1DNH5_9INSE</name>
<dbReference type="PROSITE" id="PS50021">
    <property type="entry name" value="CH"/>
    <property type="match status" value="1"/>
</dbReference>
<dbReference type="GO" id="GO:0008017">
    <property type="term" value="F:microtubule binding"/>
    <property type="evidence" value="ECO:0007669"/>
    <property type="project" value="InterPro"/>
</dbReference>
<evidence type="ECO:0000256" key="4">
    <source>
        <dbReference type="ARBA" id="ARBA00038441"/>
    </source>
</evidence>
<dbReference type="GO" id="GO:0005884">
    <property type="term" value="C:actin filament"/>
    <property type="evidence" value="ECO:0007669"/>
    <property type="project" value="TreeGrafter"/>
</dbReference>
<evidence type="ECO:0000256" key="2">
    <source>
        <dbReference type="ARBA" id="ARBA00022490"/>
    </source>
</evidence>
<protein>
    <recommendedName>
        <fullName evidence="10">GAR domain-containing protein</fullName>
    </recommendedName>
</protein>
<dbReference type="EMBL" id="CADEPI010000257">
    <property type="protein sequence ID" value="CAB3382116.1"/>
    <property type="molecule type" value="Genomic_DNA"/>
</dbReference>
<accession>A0A8S1DNH5</accession>
<keyword evidence="3" id="KW-0206">Cytoskeleton</keyword>
<dbReference type="CDD" id="cd21204">
    <property type="entry name" value="CH_GAS2-like"/>
    <property type="match status" value="1"/>
</dbReference>
<feature type="region of interest" description="Disordered" evidence="5">
    <location>
        <begin position="505"/>
        <end position="560"/>
    </location>
</feature>
<comment type="caution">
    <text evidence="8">The sequence shown here is derived from an EMBL/GenBank/DDBJ whole genome shotgun (WGS) entry which is preliminary data.</text>
</comment>
<dbReference type="Pfam" id="PF00307">
    <property type="entry name" value="CH"/>
    <property type="match status" value="1"/>
</dbReference>
<dbReference type="InterPro" id="IPR001715">
    <property type="entry name" value="CH_dom"/>
</dbReference>
<dbReference type="SUPFAM" id="SSF143575">
    <property type="entry name" value="GAS2 domain-like"/>
    <property type="match status" value="1"/>
</dbReference>
<dbReference type="PROSITE" id="PS51460">
    <property type="entry name" value="GAR"/>
    <property type="match status" value="1"/>
</dbReference>
<gene>
    <name evidence="8" type="ORF">CLODIP_2_CD01047</name>
</gene>
<dbReference type="Gene3D" id="3.30.920.20">
    <property type="entry name" value="Gas2-like domain"/>
    <property type="match status" value="1"/>
</dbReference>
<dbReference type="SMART" id="SM00243">
    <property type="entry name" value="GAS2"/>
    <property type="match status" value="1"/>
</dbReference>
<comment type="subcellular location">
    <subcellularLocation>
        <location evidence="1">Cytoplasm</location>
        <location evidence="1">Cytoskeleton</location>
    </subcellularLocation>
</comment>
<evidence type="ECO:0000256" key="3">
    <source>
        <dbReference type="ARBA" id="ARBA00023212"/>
    </source>
</evidence>
<dbReference type="SUPFAM" id="SSF47576">
    <property type="entry name" value="Calponin-homology domain, CH-domain"/>
    <property type="match status" value="1"/>
</dbReference>
<dbReference type="Pfam" id="PF02187">
    <property type="entry name" value="GAS2"/>
    <property type="match status" value="1"/>
</dbReference>